<dbReference type="EMBL" id="JARK01001340">
    <property type="protein sequence ID" value="EYC31153.1"/>
    <property type="molecule type" value="Genomic_DNA"/>
</dbReference>
<feature type="region of interest" description="Disordered" evidence="1">
    <location>
        <begin position="1"/>
        <end position="26"/>
    </location>
</feature>
<organism evidence="2 3">
    <name type="scientific">Ancylostoma ceylanicum</name>
    <dbReference type="NCBI Taxonomy" id="53326"/>
    <lineage>
        <taxon>Eukaryota</taxon>
        <taxon>Metazoa</taxon>
        <taxon>Ecdysozoa</taxon>
        <taxon>Nematoda</taxon>
        <taxon>Chromadorea</taxon>
        <taxon>Rhabditida</taxon>
        <taxon>Rhabditina</taxon>
        <taxon>Rhabditomorpha</taxon>
        <taxon>Strongyloidea</taxon>
        <taxon>Ancylostomatidae</taxon>
        <taxon>Ancylostomatinae</taxon>
        <taxon>Ancylostoma</taxon>
    </lineage>
</organism>
<comment type="caution">
    <text evidence="2">The sequence shown here is derived from an EMBL/GenBank/DDBJ whole genome shotgun (WGS) entry which is preliminary data.</text>
</comment>
<evidence type="ECO:0000313" key="3">
    <source>
        <dbReference type="Proteomes" id="UP000024635"/>
    </source>
</evidence>
<protein>
    <submittedName>
        <fullName evidence="2">Uncharacterized protein</fullName>
    </submittedName>
</protein>
<proteinExistence type="predicted"/>
<feature type="compositionally biased region" description="Basic and acidic residues" evidence="1">
    <location>
        <begin position="11"/>
        <end position="26"/>
    </location>
</feature>
<gene>
    <name evidence="2" type="primary">Acey_s0004.g1986</name>
    <name evidence="2" type="ORF">Y032_0004g1986</name>
</gene>
<name>A0A016VWN1_9BILA</name>
<reference evidence="3" key="1">
    <citation type="journal article" date="2015" name="Nat. Genet.">
        <title>The genome and transcriptome of the zoonotic hookworm Ancylostoma ceylanicum identify infection-specific gene families.</title>
        <authorList>
            <person name="Schwarz E.M."/>
            <person name="Hu Y."/>
            <person name="Antoshechkin I."/>
            <person name="Miller M.M."/>
            <person name="Sternberg P.W."/>
            <person name="Aroian R.V."/>
        </authorList>
    </citation>
    <scope>NUCLEOTIDE SEQUENCE</scope>
    <source>
        <strain evidence="3">HY135</strain>
    </source>
</reference>
<dbReference type="AlphaFoldDB" id="A0A016VWN1"/>
<evidence type="ECO:0000256" key="1">
    <source>
        <dbReference type="SAM" id="MobiDB-lite"/>
    </source>
</evidence>
<dbReference type="Proteomes" id="UP000024635">
    <property type="component" value="Unassembled WGS sequence"/>
</dbReference>
<sequence length="140" mass="16041">MKAAVSGSERTTPRTKLEPEESEKGGGRRLVLLTPPIQSFHSQVQFITFDIRNFCFLVHRSINLLYCNSISVIIIREVGHIHNYICIVANLEAHSDVYLILMWVFLGRNHNISAGHEFPEISSKFVSAYVIVCTKHTIWW</sequence>
<evidence type="ECO:0000313" key="2">
    <source>
        <dbReference type="EMBL" id="EYC31153.1"/>
    </source>
</evidence>
<accession>A0A016VWN1</accession>
<keyword evidence="3" id="KW-1185">Reference proteome</keyword>